<dbReference type="InterPro" id="IPR003594">
    <property type="entry name" value="HATPase_dom"/>
</dbReference>
<feature type="transmembrane region" description="Helical" evidence="13">
    <location>
        <begin position="205"/>
        <end position="226"/>
    </location>
</feature>
<dbReference type="PRINTS" id="PR00344">
    <property type="entry name" value="BCTRLSENSOR"/>
</dbReference>
<evidence type="ECO:0000256" key="10">
    <source>
        <dbReference type="ARBA" id="ARBA00023012"/>
    </source>
</evidence>
<dbReference type="Gene3D" id="1.10.287.130">
    <property type="match status" value="1"/>
</dbReference>
<feature type="transmembrane region" description="Helical" evidence="13">
    <location>
        <begin position="37"/>
        <end position="56"/>
    </location>
</feature>
<dbReference type="EMBL" id="CP137892">
    <property type="protein sequence ID" value="WPC05879.1"/>
    <property type="molecule type" value="Genomic_DNA"/>
</dbReference>
<feature type="transmembrane region" description="Helical" evidence="13">
    <location>
        <begin position="336"/>
        <end position="365"/>
    </location>
</feature>
<comment type="catalytic activity">
    <reaction evidence="1">
        <text>ATP + protein L-histidine = ADP + protein N-phospho-L-histidine.</text>
        <dbReference type="EC" id="2.7.13.3"/>
    </reaction>
</comment>
<evidence type="ECO:0000256" key="11">
    <source>
        <dbReference type="ARBA" id="ARBA00023136"/>
    </source>
</evidence>
<comment type="similarity">
    <text evidence="3">Belongs to the sodium:solute symporter (SSF) (TC 2.A.21) family.</text>
</comment>
<evidence type="ECO:0000256" key="3">
    <source>
        <dbReference type="ARBA" id="ARBA00006434"/>
    </source>
</evidence>
<accession>A0ABZ0PXI1</accession>
<name>A0ABZ0PXI1_9PSED</name>
<dbReference type="PROSITE" id="PS50283">
    <property type="entry name" value="NA_SOLUT_SYMP_3"/>
    <property type="match status" value="1"/>
</dbReference>
<feature type="transmembrane region" description="Helical" evidence="13">
    <location>
        <begin position="290"/>
        <end position="316"/>
    </location>
</feature>
<dbReference type="CDD" id="cd10322">
    <property type="entry name" value="SLC5sbd"/>
    <property type="match status" value="1"/>
</dbReference>
<feature type="transmembrane region" description="Helical" evidence="13">
    <location>
        <begin position="167"/>
        <end position="184"/>
    </location>
</feature>
<comment type="subcellular location">
    <subcellularLocation>
        <location evidence="2">Membrane</location>
        <topology evidence="2">Multi-pass membrane protein</topology>
    </subcellularLocation>
</comment>
<feature type="transmembrane region" description="Helical" evidence="13">
    <location>
        <begin position="386"/>
        <end position="409"/>
    </location>
</feature>
<dbReference type="GO" id="GO:0016301">
    <property type="term" value="F:kinase activity"/>
    <property type="evidence" value="ECO:0007669"/>
    <property type="project" value="UniProtKB-KW"/>
</dbReference>
<feature type="transmembrane region" description="Helical" evidence="13">
    <location>
        <begin position="449"/>
        <end position="471"/>
    </location>
</feature>
<feature type="coiled-coil region" evidence="12">
    <location>
        <begin position="646"/>
        <end position="680"/>
    </location>
</feature>
<dbReference type="InterPro" id="IPR005467">
    <property type="entry name" value="His_kinase_dom"/>
</dbReference>
<dbReference type="SUPFAM" id="SSF47384">
    <property type="entry name" value="Homodimeric domain of signal transducing histidine kinase"/>
    <property type="match status" value="1"/>
</dbReference>
<dbReference type="PROSITE" id="PS50109">
    <property type="entry name" value="HIS_KIN"/>
    <property type="match status" value="1"/>
</dbReference>
<keyword evidence="16" id="KW-1185">Reference proteome</keyword>
<dbReference type="InterPro" id="IPR001734">
    <property type="entry name" value="Na/solute_symporter"/>
</dbReference>
<organism evidence="15 16">
    <name type="scientific">Pseudomonas benzenivorans</name>
    <dbReference type="NCBI Taxonomy" id="556533"/>
    <lineage>
        <taxon>Bacteria</taxon>
        <taxon>Pseudomonadati</taxon>
        <taxon>Pseudomonadota</taxon>
        <taxon>Gammaproteobacteria</taxon>
        <taxon>Pseudomonadales</taxon>
        <taxon>Pseudomonadaceae</taxon>
        <taxon>Pseudomonas</taxon>
    </lineage>
</organism>
<dbReference type="Pfam" id="PF00512">
    <property type="entry name" value="HisKA"/>
    <property type="match status" value="1"/>
</dbReference>
<keyword evidence="12" id="KW-0175">Coiled coil</keyword>
<keyword evidence="5" id="KW-0597">Phosphoprotein</keyword>
<dbReference type="InterPro" id="IPR004358">
    <property type="entry name" value="Sig_transdc_His_kin-like_C"/>
</dbReference>
<keyword evidence="9 13" id="KW-1133">Transmembrane helix</keyword>
<keyword evidence="11 13" id="KW-0472">Membrane</keyword>
<evidence type="ECO:0000256" key="1">
    <source>
        <dbReference type="ARBA" id="ARBA00000085"/>
    </source>
</evidence>
<evidence type="ECO:0000256" key="9">
    <source>
        <dbReference type="ARBA" id="ARBA00022989"/>
    </source>
</evidence>
<keyword evidence="10" id="KW-0902">Two-component regulatory system</keyword>
<keyword evidence="7 13" id="KW-0812">Transmembrane</keyword>
<dbReference type="SMART" id="SM00388">
    <property type="entry name" value="HisKA"/>
    <property type="match status" value="1"/>
</dbReference>
<evidence type="ECO:0000256" key="12">
    <source>
        <dbReference type="SAM" id="Coils"/>
    </source>
</evidence>
<dbReference type="InterPro" id="IPR036097">
    <property type="entry name" value="HisK_dim/P_sf"/>
</dbReference>
<evidence type="ECO:0000256" key="4">
    <source>
        <dbReference type="ARBA" id="ARBA00012438"/>
    </source>
</evidence>
<feature type="transmembrane region" description="Helical" evidence="13">
    <location>
        <begin position="68"/>
        <end position="87"/>
    </location>
</feature>
<dbReference type="InterPro" id="IPR036890">
    <property type="entry name" value="HATPase_C_sf"/>
</dbReference>
<dbReference type="Proteomes" id="UP001305928">
    <property type="component" value="Chromosome"/>
</dbReference>
<dbReference type="Gene3D" id="3.30.565.10">
    <property type="entry name" value="Histidine kinase-like ATPase, C-terminal domain"/>
    <property type="match status" value="1"/>
</dbReference>
<feature type="transmembrane region" description="Helical" evidence="13">
    <location>
        <begin position="6"/>
        <end position="25"/>
    </location>
</feature>
<dbReference type="RefSeq" id="WP_318645065.1">
    <property type="nucleotide sequence ID" value="NZ_CP137892.1"/>
</dbReference>
<dbReference type="SMART" id="SM00387">
    <property type="entry name" value="HATPase_c"/>
    <property type="match status" value="1"/>
</dbReference>
<dbReference type="InterPro" id="IPR050736">
    <property type="entry name" value="Sensor_HK_Regulatory"/>
</dbReference>
<dbReference type="SUPFAM" id="SSF55874">
    <property type="entry name" value="ATPase domain of HSP90 chaperone/DNA topoisomerase II/histidine kinase"/>
    <property type="match status" value="1"/>
</dbReference>
<feature type="transmembrane region" description="Helical" evidence="13">
    <location>
        <begin position="119"/>
        <end position="147"/>
    </location>
</feature>
<sequence length="921" mass="99152">MSLGALILLAAGAYLGLLFAIAYWGDRRADAGRSIIANPYIYALSLAVYATSWTFYGSVGRAADSGVGFLPIYLGPTLMAALFWLVLRKMIRISKANRITSIADFVAARYGKSALLGGLVTLIAVVGVIPYIALQLKAVSTSFLILWQYPALRMPGQAQAPGPLQDTALYVALLLAAFTILFGTRHLDATERHEGMVAAIAFESLVKLLAFLAVGLFVTFGLYQGFADLFAQAARLPDFDRLLTLGGPEGRYGSWTALICLSMLSVLLLPRQFQVGVVENVNEDHLAKAVWLFPLYLLAINLFVLPIAFAGLLQFPAGTLDADTFVLSLPLSQHQVALALLVFIGGLSAATGMVIVETIALSTMICNDLMMPLLLRWKALARRSDLSGLLLGIRRGAILLLLLLGYGYYRAAGEAYALVSIGLVSFAAVAQFAPALLGGMYWTQGSRSGALSGLTLGFALWAYTLLLPAFAKSGWLPLAFIEQGPLAIAWLKPQALFGLEGLDEIGHALFWSLAANLGAYVGVSLLGRQSAREHAQALLFVDAFKVAGGGSSPWRGSASMSEVVALVGRFLGPQRAAEAFADHARRRGLAAPAELTPDAELVRFAEQQLAGAIGTASARVMLASVVQEEPLGMHEVLGILDEASQVRAYSRRLEQQSRELEAATGELRAANARLQELDRLKDDFVATVTHELRTPLTSIRAFAEILNDNPELAAQQRARFVAIIVKESERLTRMINQVLDLAKLESGQVEWQAAEVDLRAVIEDAVASTSQLLGDQRIGLGLELPPRVAPVVADRDRLLQVLLNLIANAVKFCDREHGRIDIVLREQAEALRVEVRDNGAGIDPADQEAIFEKFRQVGDSLTGKPQGTGLGLPISRQIIEHFGGRLWVDSACGQGACFSFTLPLGARAEASAPDRKTEDSV</sequence>
<evidence type="ECO:0000256" key="7">
    <source>
        <dbReference type="ARBA" id="ARBA00022692"/>
    </source>
</evidence>
<evidence type="ECO:0000256" key="5">
    <source>
        <dbReference type="ARBA" id="ARBA00022553"/>
    </source>
</evidence>
<evidence type="ECO:0000256" key="6">
    <source>
        <dbReference type="ARBA" id="ARBA00022679"/>
    </source>
</evidence>
<protein>
    <recommendedName>
        <fullName evidence="4">histidine kinase</fullName>
        <ecNumber evidence="4">2.7.13.3</ecNumber>
    </recommendedName>
</protein>
<dbReference type="InterPro" id="IPR003661">
    <property type="entry name" value="HisK_dim/P_dom"/>
</dbReference>
<dbReference type="PANTHER" id="PTHR43711">
    <property type="entry name" value="TWO-COMPONENT HISTIDINE KINASE"/>
    <property type="match status" value="1"/>
</dbReference>
<feature type="domain" description="Histidine kinase" evidence="14">
    <location>
        <begin position="687"/>
        <end position="906"/>
    </location>
</feature>
<dbReference type="Gene3D" id="1.20.1730.10">
    <property type="entry name" value="Sodium/glucose cotransporter"/>
    <property type="match status" value="1"/>
</dbReference>
<dbReference type="Pfam" id="PF02518">
    <property type="entry name" value="HATPase_c"/>
    <property type="match status" value="1"/>
</dbReference>
<evidence type="ECO:0000313" key="16">
    <source>
        <dbReference type="Proteomes" id="UP001305928"/>
    </source>
</evidence>
<gene>
    <name evidence="15" type="ORF">SBP02_03700</name>
</gene>
<evidence type="ECO:0000313" key="15">
    <source>
        <dbReference type="EMBL" id="WPC05879.1"/>
    </source>
</evidence>
<dbReference type="CDD" id="cd00082">
    <property type="entry name" value="HisKA"/>
    <property type="match status" value="1"/>
</dbReference>
<reference evidence="15 16" key="1">
    <citation type="submission" date="2023-11" db="EMBL/GenBank/DDBJ databases">
        <title>Complete genome of Pseudomonas benzenivorans BA3361.</title>
        <authorList>
            <person name="Shin S.Y."/>
            <person name="Song J."/>
            <person name="Kang H."/>
        </authorList>
    </citation>
    <scope>NUCLEOTIDE SEQUENCE [LARGE SCALE GENOMIC DNA]</scope>
    <source>
        <strain evidence="15 16">HNIBRBA3361</strain>
    </source>
</reference>
<evidence type="ECO:0000256" key="13">
    <source>
        <dbReference type="SAM" id="Phobius"/>
    </source>
</evidence>
<keyword evidence="8 15" id="KW-0418">Kinase</keyword>
<feature type="transmembrane region" description="Helical" evidence="13">
    <location>
        <begin position="252"/>
        <end position="269"/>
    </location>
</feature>
<proteinExistence type="inferred from homology"/>
<dbReference type="CDD" id="cd16922">
    <property type="entry name" value="HATPase_EvgS-ArcB-TorS-like"/>
    <property type="match status" value="1"/>
</dbReference>
<dbReference type="PANTHER" id="PTHR43711:SF30">
    <property type="entry name" value="HISTIDINE KINASE"/>
    <property type="match status" value="1"/>
</dbReference>
<dbReference type="InterPro" id="IPR038377">
    <property type="entry name" value="Na/Glc_symporter_sf"/>
</dbReference>
<evidence type="ECO:0000259" key="14">
    <source>
        <dbReference type="PROSITE" id="PS50109"/>
    </source>
</evidence>
<evidence type="ECO:0000256" key="8">
    <source>
        <dbReference type="ARBA" id="ARBA00022777"/>
    </source>
</evidence>
<dbReference type="EC" id="2.7.13.3" evidence="4"/>
<evidence type="ECO:0000256" key="2">
    <source>
        <dbReference type="ARBA" id="ARBA00004141"/>
    </source>
</evidence>
<feature type="transmembrane region" description="Helical" evidence="13">
    <location>
        <begin position="415"/>
        <end position="437"/>
    </location>
</feature>
<keyword evidence="6" id="KW-0808">Transferase</keyword>